<dbReference type="CDD" id="cd06558">
    <property type="entry name" value="crotonase-like"/>
    <property type="match status" value="1"/>
</dbReference>
<evidence type="ECO:0008006" key="3">
    <source>
        <dbReference type="Google" id="ProtNLM"/>
    </source>
</evidence>
<dbReference type="GO" id="GO:0006635">
    <property type="term" value="P:fatty acid beta-oxidation"/>
    <property type="evidence" value="ECO:0007669"/>
    <property type="project" value="TreeGrafter"/>
</dbReference>
<evidence type="ECO:0000313" key="2">
    <source>
        <dbReference type="Proteomes" id="UP000566819"/>
    </source>
</evidence>
<dbReference type="EMBL" id="JAAMPI010000024">
    <property type="protein sequence ID" value="KAF4637402.1"/>
    <property type="molecule type" value="Genomic_DNA"/>
</dbReference>
<dbReference type="GO" id="GO:0003824">
    <property type="term" value="F:catalytic activity"/>
    <property type="evidence" value="ECO:0007669"/>
    <property type="project" value="UniProtKB-ARBA"/>
</dbReference>
<organism evidence="1 2">
    <name type="scientific">Cudoniella acicularis</name>
    <dbReference type="NCBI Taxonomy" id="354080"/>
    <lineage>
        <taxon>Eukaryota</taxon>
        <taxon>Fungi</taxon>
        <taxon>Dikarya</taxon>
        <taxon>Ascomycota</taxon>
        <taxon>Pezizomycotina</taxon>
        <taxon>Leotiomycetes</taxon>
        <taxon>Helotiales</taxon>
        <taxon>Tricladiaceae</taxon>
        <taxon>Cudoniella</taxon>
    </lineage>
</organism>
<dbReference type="AlphaFoldDB" id="A0A8H4RZI3"/>
<dbReference type="PANTHER" id="PTHR11941:SF54">
    <property type="entry name" value="ENOYL-COA HYDRATASE, MITOCHONDRIAL"/>
    <property type="match status" value="1"/>
</dbReference>
<dbReference type="Proteomes" id="UP000566819">
    <property type="component" value="Unassembled WGS sequence"/>
</dbReference>
<proteinExistence type="predicted"/>
<dbReference type="InterPro" id="IPR001753">
    <property type="entry name" value="Enoyl-CoA_hydra/iso"/>
</dbReference>
<protein>
    <recommendedName>
        <fullName evidence="3">Enoyl-CoA hydratase</fullName>
    </recommendedName>
</protein>
<gene>
    <name evidence="1" type="ORF">G7Y89_g692</name>
</gene>
<reference evidence="1 2" key="1">
    <citation type="submission" date="2020-03" db="EMBL/GenBank/DDBJ databases">
        <title>Draft Genome Sequence of Cudoniella acicularis.</title>
        <authorList>
            <person name="Buettner E."/>
            <person name="Kellner H."/>
        </authorList>
    </citation>
    <scope>NUCLEOTIDE SEQUENCE [LARGE SCALE GENOMIC DNA]</scope>
    <source>
        <strain evidence="1 2">DSM 108380</strain>
    </source>
</reference>
<sequence>MKKPMIAAVIGFALGGGFEIAMMCDIIYAAENAQFGLSELKIGTIPGVGGTQRLTKGLGKFKAMELILTGSTISGEELHKLGPVSQSFRKPKHSP</sequence>
<dbReference type="Gene3D" id="3.90.226.10">
    <property type="entry name" value="2-enoyl-CoA Hydratase, Chain A, domain 1"/>
    <property type="match status" value="1"/>
</dbReference>
<dbReference type="SUPFAM" id="SSF52096">
    <property type="entry name" value="ClpP/crotonase"/>
    <property type="match status" value="1"/>
</dbReference>
<evidence type="ECO:0000313" key="1">
    <source>
        <dbReference type="EMBL" id="KAF4637402.1"/>
    </source>
</evidence>
<dbReference type="GO" id="GO:0005739">
    <property type="term" value="C:mitochondrion"/>
    <property type="evidence" value="ECO:0007669"/>
    <property type="project" value="TreeGrafter"/>
</dbReference>
<keyword evidence="2" id="KW-1185">Reference proteome</keyword>
<comment type="caution">
    <text evidence="1">The sequence shown here is derived from an EMBL/GenBank/DDBJ whole genome shotgun (WGS) entry which is preliminary data.</text>
</comment>
<dbReference type="Pfam" id="PF00378">
    <property type="entry name" value="ECH_1"/>
    <property type="match status" value="1"/>
</dbReference>
<dbReference type="PANTHER" id="PTHR11941">
    <property type="entry name" value="ENOYL-COA HYDRATASE-RELATED"/>
    <property type="match status" value="1"/>
</dbReference>
<dbReference type="InterPro" id="IPR029045">
    <property type="entry name" value="ClpP/crotonase-like_dom_sf"/>
</dbReference>
<name>A0A8H4RZI3_9HELO</name>
<accession>A0A8H4RZI3</accession>
<dbReference type="OrthoDB" id="2018133at2759"/>